<keyword evidence="4" id="KW-1185">Reference proteome</keyword>
<evidence type="ECO:0000259" key="2">
    <source>
        <dbReference type="PROSITE" id="PS51462"/>
    </source>
</evidence>
<dbReference type="SUPFAM" id="SSF55811">
    <property type="entry name" value="Nudix"/>
    <property type="match status" value="1"/>
</dbReference>
<comment type="caution">
    <text evidence="3">The sequence shown here is derived from an EMBL/GenBank/DDBJ whole genome shotgun (WGS) entry which is preliminary data.</text>
</comment>
<dbReference type="CDD" id="cd02883">
    <property type="entry name" value="NUDIX_Hydrolase"/>
    <property type="match status" value="1"/>
</dbReference>
<feature type="domain" description="Nudix hydrolase" evidence="2">
    <location>
        <begin position="28"/>
        <end position="180"/>
    </location>
</feature>
<dbReference type="OrthoDB" id="276276at2759"/>
<dbReference type="EMBL" id="LSRX01000301">
    <property type="protein sequence ID" value="OLQ01209.1"/>
    <property type="molecule type" value="Genomic_DNA"/>
</dbReference>
<protein>
    <submittedName>
        <fullName evidence="3">Putative 8-oxo-dGTP diphosphatase</fullName>
    </submittedName>
</protein>
<name>A0A1Q9E1E0_SYMMI</name>
<dbReference type="Proteomes" id="UP000186817">
    <property type="component" value="Unassembled WGS sequence"/>
</dbReference>
<dbReference type="Gene3D" id="3.90.79.10">
    <property type="entry name" value="Nucleoside Triphosphate Pyrophosphohydrolase"/>
    <property type="match status" value="1"/>
</dbReference>
<dbReference type="AlphaFoldDB" id="A0A1Q9E1E0"/>
<feature type="region of interest" description="Disordered" evidence="1">
    <location>
        <begin position="187"/>
        <end position="213"/>
    </location>
</feature>
<dbReference type="InterPro" id="IPR000086">
    <property type="entry name" value="NUDIX_hydrolase_dom"/>
</dbReference>
<feature type="compositionally biased region" description="Basic and acidic residues" evidence="1">
    <location>
        <begin position="147"/>
        <end position="162"/>
    </location>
</feature>
<sequence length="594" mass="65375">MASQRPPWFAAPPREMRAQLPLVRHYKEQISAAFVALFRGEQLFLVRGRKSGLWQLPGGMIEASDASVWEAATREFFEETGSLAALPAARLGGWYEVAIQLPQTLFKGVIFVLQMDGDEDNPADVRPGSGIRSLYTTNSKKPKRSSHRPELRCGEARGRERSAPPAAPSAKIFEAPVETQRPIGEDEKGWAYPPLAPPREPSPHRPAQLRASRHVHSEVRWIKARDGSKRPIFKSHTGRICCAVECGNPDCRYNYLPCNKPLRRPAEDDVHVVHRTAAAVADGLDEGASSSVVEAAAACAPRPLRLVQPGDRLLKSPVYPCLLRPHRAEGVPPLRESASGKRGSDHVCAVPWQIWMGGGLGGMGHEELDFFRGFGDPSFSSSQTGWNPASPGGSMQSLPPPPPLPPAASSSRTRFRNIGSGGHPELCANTCMDFQNGSCLQGADCFLCHCTHPEKHVKLDKKQREALKSLTQRETLEILARRVWDRALLEDMTLQIFPLLQLILKQMYALPQSEPTLSPSGLRNLEKTMGKMSCKRMIIHASTNPQMDPMFAKTMEEEDLMASPFAEAEFGFAGNSESSAVRLAVGREKVFLPP</sequence>
<feature type="region of interest" description="Disordered" evidence="1">
    <location>
        <begin position="379"/>
        <end position="415"/>
    </location>
</feature>
<evidence type="ECO:0000313" key="4">
    <source>
        <dbReference type="Proteomes" id="UP000186817"/>
    </source>
</evidence>
<feature type="region of interest" description="Disordered" evidence="1">
    <location>
        <begin position="118"/>
        <end position="168"/>
    </location>
</feature>
<organism evidence="3 4">
    <name type="scientific">Symbiodinium microadriaticum</name>
    <name type="common">Dinoflagellate</name>
    <name type="synonym">Zooxanthella microadriatica</name>
    <dbReference type="NCBI Taxonomy" id="2951"/>
    <lineage>
        <taxon>Eukaryota</taxon>
        <taxon>Sar</taxon>
        <taxon>Alveolata</taxon>
        <taxon>Dinophyceae</taxon>
        <taxon>Suessiales</taxon>
        <taxon>Symbiodiniaceae</taxon>
        <taxon>Symbiodinium</taxon>
    </lineage>
</organism>
<evidence type="ECO:0000256" key="1">
    <source>
        <dbReference type="SAM" id="MobiDB-lite"/>
    </source>
</evidence>
<reference evidence="3 4" key="1">
    <citation type="submission" date="2016-02" db="EMBL/GenBank/DDBJ databases">
        <title>Genome analysis of coral dinoflagellate symbionts highlights evolutionary adaptations to a symbiotic lifestyle.</title>
        <authorList>
            <person name="Aranda M."/>
            <person name="Li Y."/>
            <person name="Liew Y.J."/>
            <person name="Baumgarten S."/>
            <person name="Simakov O."/>
            <person name="Wilson M."/>
            <person name="Piel J."/>
            <person name="Ashoor H."/>
            <person name="Bougouffa S."/>
            <person name="Bajic V.B."/>
            <person name="Ryu T."/>
            <person name="Ravasi T."/>
            <person name="Bayer T."/>
            <person name="Micklem G."/>
            <person name="Kim H."/>
            <person name="Bhak J."/>
            <person name="Lajeunesse T.C."/>
            <person name="Voolstra C.R."/>
        </authorList>
    </citation>
    <scope>NUCLEOTIDE SEQUENCE [LARGE SCALE GENOMIC DNA]</scope>
    <source>
        <strain evidence="3 4">CCMP2467</strain>
    </source>
</reference>
<dbReference type="InterPro" id="IPR015797">
    <property type="entry name" value="NUDIX_hydrolase-like_dom_sf"/>
</dbReference>
<dbReference type="Pfam" id="PF00293">
    <property type="entry name" value="NUDIX"/>
    <property type="match status" value="1"/>
</dbReference>
<dbReference type="PROSITE" id="PS51462">
    <property type="entry name" value="NUDIX"/>
    <property type="match status" value="1"/>
</dbReference>
<proteinExistence type="predicted"/>
<gene>
    <name evidence="3" type="primary">mutT</name>
    <name evidence="3" type="ORF">AK812_SmicGene16066</name>
</gene>
<accession>A0A1Q9E1E0</accession>
<evidence type="ECO:0000313" key="3">
    <source>
        <dbReference type="EMBL" id="OLQ01209.1"/>
    </source>
</evidence>